<protein>
    <submittedName>
        <fullName evidence="1">Uncharacterized protein</fullName>
    </submittedName>
</protein>
<dbReference type="EMBL" id="QXFH01000073">
    <property type="protein sequence ID" value="RIV32620.1"/>
    <property type="molecule type" value="Genomic_DNA"/>
</dbReference>
<dbReference type="PROSITE" id="PS51257">
    <property type="entry name" value="PROKAR_LIPOPROTEIN"/>
    <property type="match status" value="1"/>
</dbReference>
<dbReference type="Proteomes" id="UP000266067">
    <property type="component" value="Unassembled WGS sequence"/>
</dbReference>
<sequence>MQHGNKSKKMKKIFSVFYLLVLILGCKEEKDFELESLTEKPPVVISENGPEIFQYWEFERSRYLFSEDLGEISYLRAYKDSIADELGPSVLKDILDNQRIQSSLGIVEGNPDGLSNFELIHKNQIGEVRDLNYLEAELLNYQASRFPLFSQPTEFHGFVLINVDRDLVRVYFGANDQPWPPKPKPIIAHVEEALEKGWKLMYHLHNHYEEPSNGYIGAMAPSLADVHYFKVLVKRFGLQKALITNGFTTLVLPAAEFDKLNSH</sequence>
<proteinExistence type="predicted"/>
<keyword evidence="2" id="KW-1185">Reference proteome</keyword>
<gene>
    <name evidence="1" type="ORF">D2V08_11970</name>
</gene>
<comment type="caution">
    <text evidence="1">The sequence shown here is derived from an EMBL/GenBank/DDBJ whole genome shotgun (WGS) entry which is preliminary data.</text>
</comment>
<name>A0A3A1N7Q1_9FLAO</name>
<evidence type="ECO:0000313" key="1">
    <source>
        <dbReference type="EMBL" id="RIV32620.1"/>
    </source>
</evidence>
<reference evidence="1 2" key="1">
    <citation type="submission" date="2018-08" db="EMBL/GenBank/DDBJ databases">
        <title>Proposal of Muricauda 72 sp.nov. and Muricauda NH166 sp.nov., isolated from seawater.</title>
        <authorList>
            <person name="Cheng H."/>
            <person name="Wu Y.-H."/>
            <person name="Guo L.-L."/>
            <person name="Xu X.-W."/>
        </authorList>
    </citation>
    <scope>NUCLEOTIDE SEQUENCE [LARGE SCALE GENOMIC DNA]</scope>
    <source>
        <strain evidence="1 2">KCTC 22173</strain>
    </source>
</reference>
<organism evidence="1 2">
    <name type="scientific">Flagellimonas lutimaris</name>
    <dbReference type="NCBI Taxonomy" id="475082"/>
    <lineage>
        <taxon>Bacteria</taxon>
        <taxon>Pseudomonadati</taxon>
        <taxon>Bacteroidota</taxon>
        <taxon>Flavobacteriia</taxon>
        <taxon>Flavobacteriales</taxon>
        <taxon>Flavobacteriaceae</taxon>
        <taxon>Flagellimonas</taxon>
    </lineage>
</organism>
<evidence type="ECO:0000313" key="2">
    <source>
        <dbReference type="Proteomes" id="UP000266067"/>
    </source>
</evidence>
<accession>A0A3A1N7Q1</accession>
<dbReference type="AlphaFoldDB" id="A0A3A1N7Q1"/>